<reference evidence="1" key="1">
    <citation type="submission" date="2022-10" db="EMBL/GenBank/DDBJ databases">
        <title>The complete genomes of actinobacterial strains from the NBC collection.</title>
        <authorList>
            <person name="Joergensen T.S."/>
            <person name="Alvarez Arevalo M."/>
            <person name="Sterndorff E.B."/>
            <person name="Faurdal D."/>
            <person name="Vuksanovic O."/>
            <person name="Mourched A.-S."/>
            <person name="Charusanti P."/>
            <person name="Shaw S."/>
            <person name="Blin K."/>
            <person name="Weber T."/>
        </authorList>
    </citation>
    <scope>NUCLEOTIDE SEQUENCE</scope>
    <source>
        <strain evidence="1">NBC_00060</strain>
    </source>
</reference>
<dbReference type="EMBL" id="CP108253">
    <property type="protein sequence ID" value="WTU39780.1"/>
    <property type="molecule type" value="Genomic_DNA"/>
</dbReference>
<sequence>MDAYTLWRNLPFPRSGASKDLILTHSDLAEADEYVTTVIRYVERGIFKPAPVDVLSMLQALMHRIDRLGGVASGGDEAVARSQHAYAALLDLIYRQFLEVGHSRE</sequence>
<accession>A0AAU2GWR2</accession>
<gene>
    <name evidence="1" type="ORF">OHV25_09425</name>
</gene>
<name>A0AAU2GWR2_9ACTN</name>
<organism evidence="1">
    <name type="scientific">Streptomyces sp. NBC_00060</name>
    <dbReference type="NCBI Taxonomy" id="2975636"/>
    <lineage>
        <taxon>Bacteria</taxon>
        <taxon>Bacillati</taxon>
        <taxon>Actinomycetota</taxon>
        <taxon>Actinomycetes</taxon>
        <taxon>Kitasatosporales</taxon>
        <taxon>Streptomycetaceae</taxon>
        <taxon>Streptomyces</taxon>
    </lineage>
</organism>
<proteinExistence type="predicted"/>
<evidence type="ECO:0000313" key="1">
    <source>
        <dbReference type="EMBL" id="WTU39780.1"/>
    </source>
</evidence>
<protein>
    <submittedName>
        <fullName evidence="1">Uncharacterized protein</fullName>
    </submittedName>
</protein>
<dbReference type="AlphaFoldDB" id="A0AAU2GWR2"/>